<gene>
    <name evidence="1" type="ORF">As57867_020158</name>
</gene>
<sequence>VVVSGTKVEAKLIPLGQLRPGHGACGGDAPPTSEKYAVQWFNGETEVKAFRDQFKIDVSTVAGATAKWTVKVQFTTPSVRLDSKNVMQSERNFTIVLP</sequence>
<proteinExistence type="predicted"/>
<evidence type="ECO:0000313" key="1">
    <source>
        <dbReference type="EMBL" id="KAF0688128.1"/>
    </source>
</evidence>
<feature type="non-terminal residue" evidence="1">
    <location>
        <position position="1"/>
    </location>
</feature>
<protein>
    <submittedName>
        <fullName evidence="1">Uncharacterized protein</fullName>
    </submittedName>
</protein>
<accession>A0A6A4XWH2</accession>
<organism evidence="1">
    <name type="scientific">Aphanomyces stellatus</name>
    <dbReference type="NCBI Taxonomy" id="120398"/>
    <lineage>
        <taxon>Eukaryota</taxon>
        <taxon>Sar</taxon>
        <taxon>Stramenopiles</taxon>
        <taxon>Oomycota</taxon>
        <taxon>Saprolegniomycetes</taxon>
        <taxon>Saprolegniales</taxon>
        <taxon>Verrucalvaceae</taxon>
        <taxon>Aphanomyces</taxon>
    </lineage>
</organism>
<reference evidence="1" key="1">
    <citation type="submission" date="2019-06" db="EMBL/GenBank/DDBJ databases">
        <title>Genomics analysis of Aphanomyces spp. identifies a new class of oomycete effector associated with host adaptation.</title>
        <authorList>
            <person name="Gaulin E."/>
        </authorList>
    </citation>
    <scope>NUCLEOTIDE SEQUENCE</scope>
    <source>
        <strain evidence="1">CBS 578.67</strain>
    </source>
</reference>
<dbReference type="EMBL" id="VJMH01006759">
    <property type="protein sequence ID" value="KAF0688128.1"/>
    <property type="molecule type" value="Genomic_DNA"/>
</dbReference>
<name>A0A6A4XWH2_9STRA</name>
<dbReference type="AlphaFoldDB" id="A0A6A4XWH2"/>
<comment type="caution">
    <text evidence="1">The sequence shown here is derived from an EMBL/GenBank/DDBJ whole genome shotgun (WGS) entry which is preliminary data.</text>
</comment>
<dbReference type="OrthoDB" id="156399at2759"/>